<accession>A0A383BH26</accession>
<dbReference type="AlphaFoldDB" id="A0A383BH26"/>
<evidence type="ECO:0000256" key="3">
    <source>
        <dbReference type="ARBA" id="ARBA00022801"/>
    </source>
</evidence>
<dbReference type="EMBL" id="UINC01200004">
    <property type="protein sequence ID" value="SVE18695.1"/>
    <property type="molecule type" value="Genomic_DNA"/>
</dbReference>
<dbReference type="PANTHER" id="PTHR43390:SF1">
    <property type="entry name" value="CHLOROPLAST PROCESSING PEPTIDASE"/>
    <property type="match status" value="1"/>
</dbReference>
<feature type="non-terminal residue" evidence="5">
    <location>
        <position position="151"/>
    </location>
</feature>
<dbReference type="Gene3D" id="2.10.109.10">
    <property type="entry name" value="Umud Fragment, subunit A"/>
    <property type="match status" value="1"/>
</dbReference>
<evidence type="ECO:0000256" key="2">
    <source>
        <dbReference type="ARBA" id="ARBA00022670"/>
    </source>
</evidence>
<organism evidence="5">
    <name type="scientific">marine metagenome</name>
    <dbReference type="NCBI Taxonomy" id="408172"/>
    <lineage>
        <taxon>unclassified sequences</taxon>
        <taxon>metagenomes</taxon>
        <taxon>ecological metagenomes</taxon>
    </lineage>
</organism>
<dbReference type="SUPFAM" id="SSF51306">
    <property type="entry name" value="LexA/Signal peptidase"/>
    <property type="match status" value="1"/>
</dbReference>
<dbReference type="GO" id="GO:0006465">
    <property type="term" value="P:signal peptide processing"/>
    <property type="evidence" value="ECO:0007669"/>
    <property type="project" value="InterPro"/>
</dbReference>
<dbReference type="NCBIfam" id="TIGR02227">
    <property type="entry name" value="sigpep_I_bact"/>
    <property type="match status" value="1"/>
</dbReference>
<sequence length="151" mass="17239">MSTTQEKRNSILKDLKNLLIWISIALIIRWQVIEPRWIPSGSMLPTLQIQDKILVEKVTPKITSKSNLSKLKNKIVVFNVPEQLINAGYEADTALIKRVIGIPGDKVEVRDGNLYVNDVAQKNYFFDKNINYSIGPFVVPEESLWVMGDNR</sequence>
<dbReference type="GO" id="GO:0016020">
    <property type="term" value="C:membrane"/>
    <property type="evidence" value="ECO:0007669"/>
    <property type="project" value="InterPro"/>
</dbReference>
<gene>
    <name evidence="5" type="ORF">METZ01_LOCUS471549</name>
</gene>
<evidence type="ECO:0000259" key="4">
    <source>
        <dbReference type="Pfam" id="PF10502"/>
    </source>
</evidence>
<evidence type="ECO:0000256" key="1">
    <source>
        <dbReference type="ARBA" id="ARBA00009370"/>
    </source>
</evidence>
<keyword evidence="2" id="KW-0645">Protease</keyword>
<comment type="similarity">
    <text evidence="1">Belongs to the peptidase S26 family.</text>
</comment>
<keyword evidence="3" id="KW-0378">Hydrolase</keyword>
<dbReference type="PRINTS" id="PR00727">
    <property type="entry name" value="LEADERPTASE"/>
</dbReference>
<protein>
    <recommendedName>
        <fullName evidence="4">Peptidase S26 domain-containing protein</fullName>
    </recommendedName>
</protein>
<proteinExistence type="inferred from homology"/>
<reference evidence="5" key="1">
    <citation type="submission" date="2018-05" db="EMBL/GenBank/DDBJ databases">
        <authorList>
            <person name="Lanie J.A."/>
            <person name="Ng W.-L."/>
            <person name="Kazmierczak K.M."/>
            <person name="Andrzejewski T.M."/>
            <person name="Davidsen T.M."/>
            <person name="Wayne K.J."/>
            <person name="Tettelin H."/>
            <person name="Glass J.I."/>
            <person name="Rusch D."/>
            <person name="Podicherti R."/>
            <person name="Tsui H.-C.T."/>
            <person name="Winkler M.E."/>
        </authorList>
    </citation>
    <scope>NUCLEOTIDE SEQUENCE</scope>
</reference>
<dbReference type="PANTHER" id="PTHR43390">
    <property type="entry name" value="SIGNAL PEPTIDASE I"/>
    <property type="match status" value="1"/>
</dbReference>
<dbReference type="PROSITE" id="PS00501">
    <property type="entry name" value="SPASE_I_1"/>
    <property type="match status" value="1"/>
</dbReference>
<dbReference type="InterPro" id="IPR019756">
    <property type="entry name" value="Pept_S26A_signal_pept_1_Ser-AS"/>
</dbReference>
<dbReference type="PROSITE" id="PS00760">
    <property type="entry name" value="SPASE_I_2"/>
    <property type="match status" value="1"/>
</dbReference>
<dbReference type="GO" id="GO:0004252">
    <property type="term" value="F:serine-type endopeptidase activity"/>
    <property type="evidence" value="ECO:0007669"/>
    <property type="project" value="InterPro"/>
</dbReference>
<dbReference type="Pfam" id="PF10502">
    <property type="entry name" value="Peptidase_S26"/>
    <property type="match status" value="1"/>
</dbReference>
<name>A0A383BH26_9ZZZZ</name>
<dbReference type="CDD" id="cd06530">
    <property type="entry name" value="S26_SPase_I"/>
    <property type="match status" value="1"/>
</dbReference>
<feature type="domain" description="Peptidase S26" evidence="4">
    <location>
        <begin position="16"/>
        <end position="151"/>
    </location>
</feature>
<dbReference type="InterPro" id="IPR019533">
    <property type="entry name" value="Peptidase_S26"/>
</dbReference>
<dbReference type="InterPro" id="IPR000223">
    <property type="entry name" value="Pept_S26A_signal_pept_1"/>
</dbReference>
<dbReference type="InterPro" id="IPR019757">
    <property type="entry name" value="Pept_S26A_signal_pept_1_Lys-AS"/>
</dbReference>
<dbReference type="InterPro" id="IPR036286">
    <property type="entry name" value="LexA/Signal_pep-like_sf"/>
</dbReference>
<evidence type="ECO:0000313" key="5">
    <source>
        <dbReference type="EMBL" id="SVE18695.1"/>
    </source>
</evidence>